<dbReference type="PANTHER" id="PTHR22550:SF14">
    <property type="entry name" value="VWFA DOMAIN-CONTAINING PROTEIN"/>
    <property type="match status" value="1"/>
</dbReference>
<dbReference type="PROSITE" id="PS50005">
    <property type="entry name" value="TPR"/>
    <property type="match status" value="1"/>
</dbReference>
<dbReference type="SMART" id="SM00028">
    <property type="entry name" value="TPR"/>
    <property type="match status" value="1"/>
</dbReference>
<proteinExistence type="predicted"/>
<feature type="region of interest" description="Disordered" evidence="2">
    <location>
        <begin position="453"/>
        <end position="548"/>
    </location>
</feature>
<dbReference type="Proteomes" id="UP001609932">
    <property type="component" value="Unassembled WGS sequence"/>
</dbReference>
<dbReference type="Pfam" id="PF13519">
    <property type="entry name" value="VWA_2"/>
    <property type="match status" value="1"/>
</dbReference>
<comment type="caution">
    <text evidence="4">The sequence shown here is derived from an EMBL/GenBank/DDBJ whole genome shotgun (WGS) entry which is preliminary data.</text>
</comment>
<accession>A0ABW7MLC8</accession>
<reference evidence="4 5" key="1">
    <citation type="submission" date="2024-09" db="EMBL/GenBank/DDBJ databases">
        <title>Elucidation of the Bokeelamides from Bacteria Associated with Moon Snail Egg Collars.</title>
        <authorList>
            <person name="Campbell R."/>
            <person name="Piedl K."/>
            <person name="Mevers E."/>
        </authorList>
    </citation>
    <scope>NUCLEOTIDE SEQUENCE [LARGE SCALE GENOMIC DNA]</scope>
    <source>
        <strain evidence="4 5">EM133</strain>
    </source>
</reference>
<dbReference type="SUPFAM" id="SSF53300">
    <property type="entry name" value="vWA-like"/>
    <property type="match status" value="1"/>
</dbReference>
<dbReference type="RefSeq" id="WP_395273836.1">
    <property type="nucleotide sequence ID" value="NZ_JBHEGD010000002.1"/>
</dbReference>
<dbReference type="PANTHER" id="PTHR22550">
    <property type="entry name" value="SPORE GERMINATION PROTEIN"/>
    <property type="match status" value="1"/>
</dbReference>
<dbReference type="Gene3D" id="1.25.40.10">
    <property type="entry name" value="Tetratricopeptide repeat domain"/>
    <property type="match status" value="1"/>
</dbReference>
<gene>
    <name evidence="4" type="ORF">ACEVAQ_22220</name>
</gene>
<evidence type="ECO:0000256" key="2">
    <source>
        <dbReference type="SAM" id="MobiDB-lite"/>
    </source>
</evidence>
<dbReference type="InterPro" id="IPR036465">
    <property type="entry name" value="vWFA_dom_sf"/>
</dbReference>
<evidence type="ECO:0000256" key="1">
    <source>
        <dbReference type="PROSITE-ProRule" id="PRU00339"/>
    </source>
</evidence>
<protein>
    <submittedName>
        <fullName evidence="4">VWA domain-containing protein</fullName>
    </submittedName>
</protein>
<feature type="domain" description="VWFA" evidence="3">
    <location>
        <begin position="97"/>
        <end position="200"/>
    </location>
</feature>
<keyword evidence="5" id="KW-1185">Reference proteome</keyword>
<dbReference type="Gene3D" id="3.40.50.410">
    <property type="entry name" value="von Willebrand factor, type A domain"/>
    <property type="match status" value="1"/>
</dbReference>
<dbReference type="SUPFAM" id="SSF48452">
    <property type="entry name" value="TPR-like"/>
    <property type="match status" value="1"/>
</dbReference>
<name>A0ABW7MLC8_9GAMM</name>
<keyword evidence="1" id="KW-0802">TPR repeat</keyword>
<dbReference type="InterPro" id="IPR019734">
    <property type="entry name" value="TPR_rpt"/>
</dbReference>
<evidence type="ECO:0000259" key="3">
    <source>
        <dbReference type="Pfam" id="PF13519"/>
    </source>
</evidence>
<organism evidence="4 5">
    <name type="scientific">Ectopseudomonas khazarica</name>
    <dbReference type="NCBI Taxonomy" id="2502979"/>
    <lineage>
        <taxon>Bacteria</taxon>
        <taxon>Pseudomonadati</taxon>
        <taxon>Pseudomonadota</taxon>
        <taxon>Gammaproteobacteria</taxon>
        <taxon>Pseudomonadales</taxon>
        <taxon>Pseudomonadaceae</taxon>
        <taxon>Ectopseudomonas</taxon>
    </lineage>
</organism>
<dbReference type="EMBL" id="JBHEGD010000002">
    <property type="protein sequence ID" value="MFH6601419.1"/>
    <property type="molecule type" value="Genomic_DNA"/>
</dbReference>
<evidence type="ECO:0000313" key="5">
    <source>
        <dbReference type="Proteomes" id="UP001609932"/>
    </source>
</evidence>
<dbReference type="PROSITE" id="PS50293">
    <property type="entry name" value="TPR_REGION"/>
    <property type="match status" value="1"/>
</dbReference>
<evidence type="ECO:0000313" key="4">
    <source>
        <dbReference type="EMBL" id="MFH6601419.1"/>
    </source>
</evidence>
<dbReference type="InterPro" id="IPR011990">
    <property type="entry name" value="TPR-like_helical_dom_sf"/>
</dbReference>
<dbReference type="InterPro" id="IPR050768">
    <property type="entry name" value="UPF0353/GerABKA_families"/>
</dbReference>
<dbReference type="InterPro" id="IPR002035">
    <property type="entry name" value="VWF_A"/>
</dbReference>
<feature type="repeat" description="TPR" evidence="1">
    <location>
        <begin position="404"/>
        <end position="437"/>
    </location>
</feature>
<feature type="compositionally biased region" description="Low complexity" evidence="2">
    <location>
        <begin position="484"/>
        <end position="499"/>
    </location>
</feature>
<sequence>MMALWPEWLRPLWLLPLPLLAWLLWRLWHRERASGRWQLLLPAAFHQVLLKGGDGRSSRLPWVALGLAWLLAIGALLGPSWQRVEQSNQKPADPLLVVLELTPQMLASDGHPNRLEQARRKLLDLLEARRDAQTAIIVYAGSAHSLVPLSDDLATSRNLLEALKPSLMPEPGRRADLAVERALQMLDQAQLGQGRILLIGSALDEQERSGIRQALEKRAVPLLILGVGSREGAPVVQEDGSFLKDQRGAILVPRLDARSLRETAESNGGRYAQIRVDDDDLRRLGLFDAPQALRAAQEPTQLDSHVDQGYWLLLPLLLLAACAGRRGWLFCLPLLLMLPPQSSQAFELNDLWLRPDQQGQRLLQAQRPAEAAERFVDPQWQGNALYQAEDYAGAAERFAQGDTAADHYNRGNALAKSGELEAALDAYEQALERQPELTAAQQNKALVEEALRQRQDQQQNGGDASAQQQDDASGDTGEPHEDASAQPADGQPAQPGQSSSRDDSGSDGDAQDAGAGGTQPDTGAPAEPSEPGQGAVTEGDLGDAAERRQALEQWLRQIPDDPAELLRRKFWYEQQQRQDSSR</sequence>
<dbReference type="Pfam" id="PF00515">
    <property type="entry name" value="TPR_1"/>
    <property type="match status" value="1"/>
</dbReference>